<evidence type="ECO:0000256" key="1">
    <source>
        <dbReference type="PROSITE-ProRule" id="PRU00042"/>
    </source>
</evidence>
<proteinExistence type="predicted"/>
<dbReference type="PANTHER" id="PTHR46579">
    <property type="entry name" value="F5/8 TYPE C DOMAIN-CONTAINING PROTEIN-RELATED"/>
    <property type="match status" value="1"/>
</dbReference>
<accession>A0A3L5TSL0</accession>
<keyword evidence="1" id="KW-0863">Zinc-finger</keyword>
<feature type="non-terminal residue" evidence="4">
    <location>
        <position position="1"/>
    </location>
</feature>
<gene>
    <name evidence="4" type="ORF">AM593_07075</name>
</gene>
<feature type="compositionally biased region" description="Polar residues" evidence="2">
    <location>
        <begin position="223"/>
        <end position="241"/>
    </location>
</feature>
<evidence type="ECO:0000256" key="2">
    <source>
        <dbReference type="SAM" id="MobiDB-lite"/>
    </source>
</evidence>
<dbReference type="GO" id="GO:0008270">
    <property type="term" value="F:zinc ion binding"/>
    <property type="evidence" value="ECO:0007669"/>
    <property type="project" value="UniProtKB-KW"/>
</dbReference>
<feature type="domain" description="C2H2-type" evidence="3">
    <location>
        <begin position="5"/>
        <end position="28"/>
    </location>
</feature>
<dbReference type="AlphaFoldDB" id="A0A3L5TSL0"/>
<feature type="region of interest" description="Disordered" evidence="2">
    <location>
        <begin position="187"/>
        <end position="243"/>
    </location>
</feature>
<evidence type="ECO:0000259" key="3">
    <source>
        <dbReference type="PROSITE" id="PS50157"/>
    </source>
</evidence>
<organism evidence="4 5">
    <name type="scientific">Mytilus galloprovincialis</name>
    <name type="common">Mediterranean mussel</name>
    <dbReference type="NCBI Taxonomy" id="29158"/>
    <lineage>
        <taxon>Eukaryota</taxon>
        <taxon>Metazoa</taxon>
        <taxon>Spiralia</taxon>
        <taxon>Lophotrochozoa</taxon>
        <taxon>Mollusca</taxon>
        <taxon>Bivalvia</taxon>
        <taxon>Autobranchia</taxon>
        <taxon>Pteriomorphia</taxon>
        <taxon>Mytilida</taxon>
        <taxon>Mytiloidea</taxon>
        <taxon>Mytilidae</taxon>
        <taxon>Mytilinae</taxon>
        <taxon>Mytilus</taxon>
    </lineage>
</organism>
<dbReference type="EMBL" id="KV588966">
    <property type="protein sequence ID" value="OPL21745.1"/>
    <property type="molecule type" value="Genomic_DNA"/>
</dbReference>
<evidence type="ECO:0000313" key="5">
    <source>
        <dbReference type="Proteomes" id="UP000266721"/>
    </source>
</evidence>
<reference evidence="4 5" key="1">
    <citation type="journal article" date="2016" name="PLoS ONE">
        <title>A First Insight into the Genome of the Filter-Feeder Mussel Mytilus galloprovincialis.</title>
        <authorList>
            <person name="Murgarella M."/>
            <person name="Puiu D."/>
            <person name="Novoa B."/>
            <person name="Figueras A."/>
            <person name="Posada D."/>
            <person name="Canchaya C."/>
        </authorList>
    </citation>
    <scope>NUCLEOTIDE SEQUENCE [LARGE SCALE GENOMIC DNA]</scope>
    <source>
        <tissue evidence="4">Muscle</tissue>
    </source>
</reference>
<name>A0A3L5TSL0_MYTGA</name>
<protein>
    <recommendedName>
        <fullName evidence="3">C2H2-type domain-containing protein</fullName>
    </recommendedName>
</protein>
<evidence type="ECO:0000313" key="4">
    <source>
        <dbReference type="EMBL" id="OPL21745.1"/>
    </source>
</evidence>
<feature type="compositionally biased region" description="Acidic residues" evidence="2">
    <location>
        <begin position="213"/>
        <end position="222"/>
    </location>
</feature>
<keyword evidence="5" id="KW-1185">Reference proteome</keyword>
<dbReference type="PANTHER" id="PTHR46579:SF1">
    <property type="entry name" value="F5_8 TYPE C DOMAIN-CONTAINING PROTEIN"/>
    <property type="match status" value="1"/>
</dbReference>
<dbReference type="PROSITE" id="PS00028">
    <property type="entry name" value="ZINC_FINGER_C2H2_1"/>
    <property type="match status" value="1"/>
</dbReference>
<dbReference type="PROSITE" id="PS50157">
    <property type="entry name" value="ZINC_FINGER_C2H2_2"/>
    <property type="match status" value="1"/>
</dbReference>
<comment type="caution">
    <text evidence="4">The sequence shown here is derived from an EMBL/GenBank/DDBJ whole genome shotgun (WGS) entry which is preliminary data.</text>
</comment>
<keyword evidence="1" id="KW-0862">Zinc</keyword>
<sequence length="508" mass="56986">MNEVEECEICGKLLSRKQRLISHREKIHGIKPDHEAKKYKLYVSNSAVPIPRTTAFRKRKFDQETCIQSVTVSGQLDLECQEESTTFETRSETAESSSLSNLESCHSSSIHEEELAHTVSYNECTSSQNKLETGMLESISVLNEHEVLNSNSAEIHVQNVYDKTMQSFPGAWECEAAAAELSDCDSSATSISRDSDSDIDTDFESDISSSSELDTDTEDNILSDDSSFDQPEIANSESQTKLTHDEEKDMALLSLLLRYHLGESGSRDVVKILNIFNPENKVKDPNKLKACIGSTETQIYEFCDKCYTLYTEEDIFQCAIAGCNGIRRNMIIWGIWQSKGKPVFRTFLQPFIEHMIDLKDNGVSISVDGETVLTRGLLLASTMDLQAKAYLTEMTQHNGKNSCITCEDPGEVVKQGRGHTRVYPHRNDSDLYKVRNSAEILACGLAALQTNKPEMGVKGVSSLHGLEWFDMVWGLVPDYMHGVLLGVTKMLMKLGDWFQTTCMEFYLV</sequence>
<keyword evidence="1" id="KW-0479">Metal-binding</keyword>
<dbReference type="Proteomes" id="UP000266721">
    <property type="component" value="Unassembled WGS sequence"/>
</dbReference>
<dbReference type="InterPro" id="IPR013087">
    <property type="entry name" value="Znf_C2H2_type"/>
</dbReference>